<dbReference type="SUPFAM" id="SSF47576">
    <property type="entry name" value="Calponin-homology domain, CH-domain"/>
    <property type="match status" value="1"/>
</dbReference>
<proteinExistence type="predicted"/>
<dbReference type="Proteomes" id="UP000694941">
    <property type="component" value="Unplaced"/>
</dbReference>
<organism evidence="2 3">
    <name type="scientific">Limulus polyphemus</name>
    <name type="common">Atlantic horseshoe crab</name>
    <dbReference type="NCBI Taxonomy" id="6850"/>
    <lineage>
        <taxon>Eukaryota</taxon>
        <taxon>Metazoa</taxon>
        <taxon>Ecdysozoa</taxon>
        <taxon>Arthropoda</taxon>
        <taxon>Chelicerata</taxon>
        <taxon>Merostomata</taxon>
        <taxon>Xiphosura</taxon>
        <taxon>Limulidae</taxon>
        <taxon>Limulus</taxon>
    </lineage>
</organism>
<reference evidence="3" key="1">
    <citation type="submission" date="2025-08" db="UniProtKB">
        <authorList>
            <consortium name="RefSeq"/>
        </authorList>
    </citation>
    <scope>IDENTIFICATION</scope>
    <source>
        <tissue evidence="3">Muscle</tissue>
    </source>
</reference>
<evidence type="ECO:0000313" key="3">
    <source>
        <dbReference type="RefSeq" id="XP_022257091.1"/>
    </source>
</evidence>
<dbReference type="Gene3D" id="1.10.418.10">
    <property type="entry name" value="Calponin-like domain"/>
    <property type="match status" value="1"/>
</dbReference>
<feature type="compositionally biased region" description="Polar residues" evidence="1">
    <location>
        <begin position="188"/>
        <end position="203"/>
    </location>
</feature>
<accession>A0ABM1TMI5</accession>
<dbReference type="InterPro" id="IPR036872">
    <property type="entry name" value="CH_dom_sf"/>
</dbReference>
<feature type="region of interest" description="Disordered" evidence="1">
    <location>
        <begin position="305"/>
        <end position="332"/>
    </location>
</feature>
<dbReference type="GeneID" id="106472841"/>
<evidence type="ECO:0000313" key="2">
    <source>
        <dbReference type="Proteomes" id="UP000694941"/>
    </source>
</evidence>
<feature type="compositionally biased region" description="Low complexity" evidence="1">
    <location>
        <begin position="313"/>
        <end position="326"/>
    </location>
</feature>
<evidence type="ECO:0000256" key="1">
    <source>
        <dbReference type="SAM" id="MobiDB-lite"/>
    </source>
</evidence>
<sequence>MLNEKLIMLEQDRDSLEEDVIETPSTQLQLTTNHLSQSFDFVEVVQILSANDPRRELNLKVTRGLHDIMHYYKEKNDIMHYYKEKMQQKQQTTLDAFFVKRAEPTPHQGDYEDDDHELLGGESIAGINMTPTSVAASRENIHRILQYLVTKQVNMPVTNVKDIVEGDLKSIMKLVHVIAAHYKPASIQTPSSVRNTPSTSQRSSDTEFLYTSTDGDKHATKPEIVIDETRQQATFQNAVPSSDSKEKKSKIMNTVGSKDQEHRWLCTTIQQRKELVPEKQNYISGFGKNLHRHLTLLDTQRLVNGGGEVDGASSSGSPTPTETSWPQSAGQPDLSCEDYTEIFPSHFGRHLVDIRQLSEDVRKSKHQLLVLREVVREIIV</sequence>
<keyword evidence="2" id="KW-1185">Reference proteome</keyword>
<name>A0ABM1TMI5_LIMPO</name>
<dbReference type="RefSeq" id="XP_022257091.1">
    <property type="nucleotide sequence ID" value="XM_022401383.1"/>
</dbReference>
<feature type="region of interest" description="Disordered" evidence="1">
    <location>
        <begin position="188"/>
        <end position="214"/>
    </location>
</feature>
<protein>
    <submittedName>
        <fullName evidence="3">Uncharacterized protein LOC106472841</fullName>
    </submittedName>
</protein>
<gene>
    <name evidence="3" type="primary">LOC106472841</name>
</gene>